<comment type="function">
    <text evidence="2">Antitoxin component of a type II toxin-antitoxin (TA) system.</text>
</comment>
<evidence type="ECO:0000313" key="3">
    <source>
        <dbReference type="EMBL" id="QKJ24692.1"/>
    </source>
</evidence>
<dbReference type="GO" id="GO:0097351">
    <property type="term" value="F:toxin sequestering activity"/>
    <property type="evidence" value="ECO:0007669"/>
    <property type="project" value="TreeGrafter"/>
</dbReference>
<sequence length="94" mass="10338">MEKSVGIRELKQNPSAVLSQVKAGEEIVITERGKPVARLSPIRKSFLEELVDSGRVKLPKQPSSAVLAQINPTELPLGAPTVLESLEQLRRDRL</sequence>
<evidence type="ECO:0000313" key="4">
    <source>
        <dbReference type="Proteomes" id="UP000501003"/>
    </source>
</evidence>
<name>A0A7D4TJF2_9MICO</name>
<dbReference type="AlphaFoldDB" id="A0A7D4TJF2"/>
<proteinExistence type="inferred from homology"/>
<dbReference type="Gene3D" id="3.40.1620.10">
    <property type="entry name" value="YefM-like domain"/>
    <property type="match status" value="1"/>
</dbReference>
<dbReference type="SUPFAM" id="SSF143120">
    <property type="entry name" value="YefM-like"/>
    <property type="match status" value="1"/>
</dbReference>
<organism evidence="3 4">
    <name type="scientific">Aquiluna borgnonia</name>
    <dbReference type="NCBI Taxonomy" id="2499157"/>
    <lineage>
        <taxon>Bacteria</taxon>
        <taxon>Bacillati</taxon>
        <taxon>Actinomycetota</taxon>
        <taxon>Actinomycetes</taxon>
        <taxon>Micrococcales</taxon>
        <taxon>Microbacteriaceae</taxon>
        <taxon>Luna cluster</taxon>
        <taxon>Luna-1 subcluster</taxon>
        <taxon>Aquiluna</taxon>
    </lineage>
</organism>
<evidence type="ECO:0000256" key="1">
    <source>
        <dbReference type="ARBA" id="ARBA00009981"/>
    </source>
</evidence>
<dbReference type="Proteomes" id="UP000501003">
    <property type="component" value="Chromosome"/>
</dbReference>
<evidence type="ECO:0000256" key="2">
    <source>
        <dbReference type="RuleBase" id="RU362080"/>
    </source>
</evidence>
<dbReference type="NCBIfam" id="TIGR01552">
    <property type="entry name" value="phd_fam"/>
    <property type="match status" value="1"/>
</dbReference>
<dbReference type="InterPro" id="IPR036165">
    <property type="entry name" value="YefM-like_sf"/>
</dbReference>
<accession>A0A7D4TJF2</accession>
<dbReference type="InterPro" id="IPR006442">
    <property type="entry name" value="Antitoxin_Phd/YefM"/>
</dbReference>
<reference evidence="3 4" key="1">
    <citation type="submission" date="2020-05" db="EMBL/GenBank/DDBJ databases">
        <title>Aquirufa sp. strain 15G-AUS-rot a new Aquirufa species.</title>
        <authorList>
            <person name="Pitt A."/>
            <person name="Hahn M.W."/>
        </authorList>
    </citation>
    <scope>NUCLEOTIDE SEQUENCE [LARGE SCALE GENOMIC DNA]</scope>
    <source>
        <strain evidence="3 4">15G-AUS-rot</strain>
    </source>
</reference>
<gene>
    <name evidence="3" type="ORF">HRU87_00310</name>
</gene>
<keyword evidence="4" id="KW-1185">Reference proteome</keyword>
<dbReference type="PANTHER" id="PTHR35377">
    <property type="entry name" value="ANTITOXIN VAPB49-RELATED-RELATED"/>
    <property type="match status" value="1"/>
</dbReference>
<protein>
    <recommendedName>
        <fullName evidence="2">Antitoxin</fullName>
    </recommendedName>
</protein>
<comment type="similarity">
    <text evidence="1 2">Belongs to the phD/YefM antitoxin family.</text>
</comment>
<dbReference type="InterPro" id="IPR051416">
    <property type="entry name" value="phD-YefM_TA_antitoxins"/>
</dbReference>
<dbReference type="PANTHER" id="PTHR35377:SF5">
    <property type="entry name" value="ANTITOXIN VAPB46"/>
    <property type="match status" value="1"/>
</dbReference>
<dbReference type="EMBL" id="CP054056">
    <property type="protein sequence ID" value="QKJ24692.1"/>
    <property type="molecule type" value="Genomic_DNA"/>
</dbReference>
<dbReference type="Pfam" id="PF02604">
    <property type="entry name" value="PhdYeFM_antitox"/>
    <property type="match status" value="1"/>
</dbReference>
<dbReference type="KEGG" id="aqg:HRU87_00310"/>